<dbReference type="InterPro" id="IPR048950">
    <property type="entry name" value="Ppx_GppA_C"/>
</dbReference>
<evidence type="ECO:0000313" key="4">
    <source>
        <dbReference type="Proteomes" id="UP001165422"/>
    </source>
</evidence>
<dbReference type="SUPFAM" id="SSF109604">
    <property type="entry name" value="HD-domain/PDEase-like"/>
    <property type="match status" value="1"/>
</dbReference>
<reference evidence="3" key="1">
    <citation type="submission" date="2021-11" db="EMBL/GenBank/DDBJ databases">
        <authorList>
            <person name="Qingchun L."/>
            <person name="Dong Z."/>
            <person name="Zongwei Q."/>
            <person name="Jia Z."/>
            <person name="Duotao L."/>
        </authorList>
    </citation>
    <scope>NUCLEOTIDE SEQUENCE</scope>
    <source>
        <strain evidence="3">WLY-B-L2</strain>
    </source>
</reference>
<protein>
    <submittedName>
        <fullName evidence="3">HD domain-containing protein</fullName>
    </submittedName>
</protein>
<dbReference type="InterPro" id="IPR050273">
    <property type="entry name" value="GppA/Ppx_hydrolase"/>
</dbReference>
<dbReference type="PANTHER" id="PTHR30005">
    <property type="entry name" value="EXOPOLYPHOSPHATASE"/>
    <property type="match status" value="1"/>
</dbReference>
<accession>A0ABS8N196</accession>
<feature type="domain" description="Ppx/GppA phosphatase C-terminal" evidence="2">
    <location>
        <begin position="13"/>
        <end position="164"/>
    </location>
</feature>
<evidence type="ECO:0000256" key="1">
    <source>
        <dbReference type="ARBA" id="ARBA00007125"/>
    </source>
</evidence>
<sequence>MLDIYDYVKINDVFKTAEKYNVRNILDHEIKVENFAGQIYDELNKKSYLIGSYYRNLLSCSAILHDVGCFINKSNHQRHTKYIILQEENFQAVPWELKHCLSIIAGSHGKNVDCDIQLYDIMKKKELLKLIAILRVSDALDHTHRLNTALEEINLEDNYLYIHVKSDNIGKIFLKLNNKSVLFEEMFSIKVRLKKV</sequence>
<name>A0ABS8N196_9CLOT</name>
<dbReference type="PANTHER" id="PTHR30005:SF0">
    <property type="entry name" value="RETROGRADE REGULATION PROTEIN 2"/>
    <property type="match status" value="1"/>
</dbReference>
<dbReference type="RefSeq" id="WP_179978056.1">
    <property type="nucleotide sequence ID" value="NZ_JAJJPB010000001.1"/>
</dbReference>
<comment type="similarity">
    <text evidence="1">Belongs to the GppA/Ppx family.</text>
</comment>
<dbReference type="Pfam" id="PF21447">
    <property type="entry name" value="Ppx-GppA_III"/>
    <property type="match status" value="1"/>
</dbReference>
<dbReference type="Proteomes" id="UP001165422">
    <property type="component" value="Unassembled WGS sequence"/>
</dbReference>
<proteinExistence type="inferred from homology"/>
<comment type="caution">
    <text evidence="3">The sequence shown here is derived from an EMBL/GenBank/DDBJ whole genome shotgun (WGS) entry which is preliminary data.</text>
</comment>
<dbReference type="EMBL" id="JAJJPB010000001">
    <property type="protein sequence ID" value="MCC9293572.1"/>
    <property type="molecule type" value="Genomic_DNA"/>
</dbReference>
<evidence type="ECO:0000259" key="2">
    <source>
        <dbReference type="Pfam" id="PF21447"/>
    </source>
</evidence>
<gene>
    <name evidence="3" type="ORF">LN736_01615</name>
</gene>
<dbReference type="Gene3D" id="1.10.3210.10">
    <property type="entry name" value="Hypothetical protein af1432"/>
    <property type="match status" value="1"/>
</dbReference>
<evidence type="ECO:0000313" key="3">
    <source>
        <dbReference type="EMBL" id="MCC9293572.1"/>
    </source>
</evidence>
<keyword evidence="4" id="KW-1185">Reference proteome</keyword>
<organism evidence="3 4">
    <name type="scientific">Clostridium aromativorans</name>
    <dbReference type="NCBI Taxonomy" id="2836848"/>
    <lineage>
        <taxon>Bacteria</taxon>
        <taxon>Bacillati</taxon>
        <taxon>Bacillota</taxon>
        <taxon>Clostridia</taxon>
        <taxon>Eubacteriales</taxon>
        <taxon>Clostridiaceae</taxon>
        <taxon>Clostridium</taxon>
    </lineage>
</organism>